<dbReference type="EMBL" id="BAAAHD010000030">
    <property type="protein sequence ID" value="GAA0570356.1"/>
    <property type="molecule type" value="Genomic_DNA"/>
</dbReference>
<evidence type="ECO:0000313" key="3">
    <source>
        <dbReference type="Proteomes" id="UP000549343"/>
    </source>
</evidence>
<dbReference type="Proteomes" id="UP001501427">
    <property type="component" value="Unassembled WGS sequence"/>
</dbReference>
<evidence type="ECO:0000313" key="1">
    <source>
        <dbReference type="EMBL" id="GAA0570356.1"/>
    </source>
</evidence>
<sequence>MSGDIVRLAADATPYVVAAASAYGGTVLAHTQEQAATATIGFGRRLAQRIFGARAEDEEVPEALADVIGDSEDTDNQAALRKAIRKALADDEKLEADVARLIKEARETGIQVTATGERSVAVHTNHGTIATGDRNNLPSGSQ</sequence>
<gene>
    <name evidence="2" type="ORF">F4557_002805</name>
    <name evidence="1" type="ORF">GCM10009546_36460</name>
</gene>
<dbReference type="Proteomes" id="UP000549343">
    <property type="component" value="Unassembled WGS sequence"/>
</dbReference>
<evidence type="ECO:0000313" key="2">
    <source>
        <dbReference type="EMBL" id="MBB4774387.1"/>
    </source>
</evidence>
<evidence type="ECO:0000313" key="4">
    <source>
        <dbReference type="Proteomes" id="UP001501427"/>
    </source>
</evidence>
<dbReference type="RefSeq" id="WP_184883014.1">
    <property type="nucleotide sequence ID" value="NZ_BAAAHD010000030.1"/>
</dbReference>
<dbReference type="AlphaFoldDB" id="A0A7W7IC51"/>
<reference evidence="2 3" key="2">
    <citation type="submission" date="2020-08" db="EMBL/GenBank/DDBJ databases">
        <title>Sequencing the genomes of 1000 actinobacteria strains.</title>
        <authorList>
            <person name="Klenk H.-P."/>
        </authorList>
    </citation>
    <scope>NUCLEOTIDE SEQUENCE [LARGE SCALE GENOMIC DNA]</scope>
    <source>
        <strain evidence="2 3">DSM 44772</strain>
    </source>
</reference>
<reference evidence="1 4" key="1">
    <citation type="journal article" date="2019" name="Int. J. Syst. Evol. Microbiol.">
        <title>The Global Catalogue of Microorganisms (GCM) 10K type strain sequencing project: providing services to taxonomists for standard genome sequencing and annotation.</title>
        <authorList>
            <consortium name="The Broad Institute Genomics Platform"/>
            <consortium name="The Broad Institute Genome Sequencing Center for Infectious Disease"/>
            <person name="Wu L."/>
            <person name="Ma J."/>
        </authorList>
    </citation>
    <scope>NUCLEOTIDE SEQUENCE [LARGE SCALE GENOMIC DNA]</scope>
    <source>
        <strain evidence="1 4">JCM 10667</strain>
    </source>
</reference>
<reference evidence="1" key="3">
    <citation type="submission" date="2023-12" db="EMBL/GenBank/DDBJ databases">
        <authorList>
            <person name="Sun Q."/>
            <person name="Inoue M."/>
        </authorList>
    </citation>
    <scope>NUCLEOTIDE SEQUENCE</scope>
    <source>
        <strain evidence="1">JCM 10667</strain>
    </source>
</reference>
<protein>
    <submittedName>
        <fullName evidence="2">Uncharacterized protein</fullName>
    </submittedName>
</protein>
<proteinExistence type="predicted"/>
<accession>A0A7W7IC51</accession>
<dbReference type="EMBL" id="JACHMV010000001">
    <property type="protein sequence ID" value="MBB4774387.1"/>
    <property type="molecule type" value="Genomic_DNA"/>
</dbReference>
<keyword evidence="4" id="KW-1185">Reference proteome</keyword>
<name>A0A7W7IC51_9ACTN</name>
<organism evidence="2 3">
    <name type="scientific">Actinomadura livida</name>
    <dbReference type="NCBI Taxonomy" id="79909"/>
    <lineage>
        <taxon>Bacteria</taxon>
        <taxon>Bacillati</taxon>
        <taxon>Actinomycetota</taxon>
        <taxon>Actinomycetes</taxon>
        <taxon>Streptosporangiales</taxon>
        <taxon>Thermomonosporaceae</taxon>
        <taxon>Actinomadura</taxon>
    </lineage>
</organism>
<comment type="caution">
    <text evidence="2">The sequence shown here is derived from an EMBL/GenBank/DDBJ whole genome shotgun (WGS) entry which is preliminary data.</text>
</comment>